<dbReference type="Gene3D" id="3.20.20.70">
    <property type="entry name" value="Aldolase class I"/>
    <property type="match status" value="1"/>
</dbReference>
<name>A0A116NGI5_STRSU</name>
<evidence type="ECO:0000256" key="3">
    <source>
        <dbReference type="ARBA" id="ARBA00005081"/>
    </source>
</evidence>
<gene>
    <name evidence="7 8" type="primary">nanE</name>
    <name evidence="8" type="ORF">ERS132426_01712</name>
</gene>
<dbReference type="InterPro" id="IPR007260">
    <property type="entry name" value="NanE"/>
</dbReference>
<evidence type="ECO:0000256" key="7">
    <source>
        <dbReference type="HAMAP-Rule" id="MF_01235"/>
    </source>
</evidence>
<dbReference type="CDD" id="cd04729">
    <property type="entry name" value="NanE"/>
    <property type="match status" value="1"/>
</dbReference>
<keyword evidence="5 7" id="KW-0413">Isomerase</keyword>
<evidence type="ECO:0000313" key="8">
    <source>
        <dbReference type="EMBL" id="CYV46994.1"/>
    </source>
</evidence>
<dbReference type="GO" id="GO:0005975">
    <property type="term" value="P:carbohydrate metabolic process"/>
    <property type="evidence" value="ECO:0007669"/>
    <property type="project" value="UniProtKB-UniRule"/>
</dbReference>
<dbReference type="NCBIfam" id="NF002231">
    <property type="entry name" value="PRK01130.1"/>
    <property type="match status" value="1"/>
</dbReference>
<protein>
    <recommendedName>
        <fullName evidence="7">Putative N-acetylmannosamine-6-phosphate 2-epimerase</fullName>
        <ecNumber evidence="7">5.1.3.9</ecNumber>
    </recommendedName>
    <alternativeName>
        <fullName evidence="7">ManNAc-6-P epimerase</fullName>
    </alternativeName>
</protein>
<comment type="function">
    <text evidence="2 7">Converts N-acetylmannosamine-6-phosphate (ManNAc-6-P) to N-acetylglucosamine-6-phosphate (GlcNAc-6-P).</text>
</comment>
<dbReference type="HAMAP" id="MF_01235">
    <property type="entry name" value="ManNAc6P_epimer"/>
    <property type="match status" value="1"/>
</dbReference>
<dbReference type="SUPFAM" id="SSF51366">
    <property type="entry name" value="Ribulose-phoshate binding barrel"/>
    <property type="match status" value="1"/>
</dbReference>
<dbReference type="InterPro" id="IPR013785">
    <property type="entry name" value="Aldolase_TIM"/>
</dbReference>
<organism evidence="8 9">
    <name type="scientific">Streptococcus suis</name>
    <dbReference type="NCBI Taxonomy" id="1307"/>
    <lineage>
        <taxon>Bacteria</taxon>
        <taxon>Bacillati</taxon>
        <taxon>Bacillota</taxon>
        <taxon>Bacilli</taxon>
        <taxon>Lactobacillales</taxon>
        <taxon>Streptococcaceae</taxon>
        <taxon>Streptococcus</taxon>
    </lineage>
</organism>
<sequence length="233" mass="25758">MAIISKEILKEQIKDGIIVSCQALPGEPLYREEGGIMPLLVKAAEEAGAVGIRANSVRDIKEIKEVTDLPIIGIIKRDYPPQEPFITATMREVDELAALDIEVIALDCTKRERYDGLDIVDFINQIKEKYPHQLFMADISTYEEGVTAYEAGIDFVGTTLSGYTSYSRQEDGPDMELVDRLCRAGIDVIAEGKIHYPDQVKIIHDLGVAGIVVGGAITRPKEIAERFISALHK</sequence>
<dbReference type="GO" id="GO:0019262">
    <property type="term" value="P:N-acetylneuraminate catabolic process"/>
    <property type="evidence" value="ECO:0007669"/>
    <property type="project" value="UniProtKB-UniRule"/>
</dbReference>
<comment type="catalytic activity">
    <reaction evidence="1 7">
        <text>an N-acyl-D-glucosamine 6-phosphate = an N-acyl-D-mannosamine 6-phosphate</text>
        <dbReference type="Rhea" id="RHEA:23932"/>
        <dbReference type="ChEBI" id="CHEBI:57599"/>
        <dbReference type="ChEBI" id="CHEBI:57666"/>
        <dbReference type="EC" id="5.1.3.9"/>
    </reaction>
</comment>
<evidence type="ECO:0000256" key="1">
    <source>
        <dbReference type="ARBA" id="ARBA00000056"/>
    </source>
</evidence>
<accession>A0A116NGI5</accession>
<comment type="similarity">
    <text evidence="4 7">Belongs to the NanE family.</text>
</comment>
<dbReference type="FunFam" id="3.20.20.70:FF:000035">
    <property type="entry name" value="Putative N-acetylmannosamine-6-phosphate 2-epimerase"/>
    <property type="match status" value="1"/>
</dbReference>
<dbReference type="Pfam" id="PF04131">
    <property type="entry name" value="NanE"/>
    <property type="match status" value="1"/>
</dbReference>
<dbReference type="PANTHER" id="PTHR36204:SF1">
    <property type="entry name" value="N-ACETYLMANNOSAMINE-6-PHOSPHATE 2-EPIMERASE-RELATED"/>
    <property type="match status" value="1"/>
</dbReference>
<dbReference type="GO" id="GO:0005829">
    <property type="term" value="C:cytosol"/>
    <property type="evidence" value="ECO:0007669"/>
    <property type="project" value="TreeGrafter"/>
</dbReference>
<dbReference type="EMBL" id="FIHM01000044">
    <property type="protein sequence ID" value="CYV46994.1"/>
    <property type="molecule type" value="Genomic_DNA"/>
</dbReference>
<evidence type="ECO:0000256" key="6">
    <source>
        <dbReference type="ARBA" id="ARBA00023277"/>
    </source>
</evidence>
<evidence type="ECO:0000256" key="2">
    <source>
        <dbReference type="ARBA" id="ARBA00002147"/>
    </source>
</evidence>
<dbReference type="RefSeq" id="WP_044760129.1">
    <property type="nucleotide sequence ID" value="NZ_CEFC01000083.1"/>
</dbReference>
<keyword evidence="6 7" id="KW-0119">Carbohydrate metabolism</keyword>
<proteinExistence type="inferred from homology"/>
<dbReference type="AlphaFoldDB" id="A0A116NGI5"/>
<dbReference type="GO" id="GO:0047465">
    <property type="term" value="F:N-acylglucosamine-6-phosphate 2-epimerase activity"/>
    <property type="evidence" value="ECO:0007669"/>
    <property type="project" value="UniProtKB-EC"/>
</dbReference>
<evidence type="ECO:0000256" key="4">
    <source>
        <dbReference type="ARBA" id="ARBA00007439"/>
    </source>
</evidence>
<dbReference type="PANTHER" id="PTHR36204">
    <property type="entry name" value="N-ACETYLMANNOSAMINE-6-PHOSPHATE 2-EPIMERASE-RELATED"/>
    <property type="match status" value="1"/>
</dbReference>
<dbReference type="UniPathway" id="UPA00629">
    <property type="reaction ID" value="UER00682"/>
</dbReference>
<dbReference type="EC" id="5.1.3.9" evidence="7"/>
<dbReference type="Proteomes" id="UP000074850">
    <property type="component" value="Unassembled WGS sequence"/>
</dbReference>
<reference evidence="8 9" key="1">
    <citation type="submission" date="2016-02" db="EMBL/GenBank/DDBJ databases">
        <authorList>
            <consortium name="Pathogen Informatics"/>
        </authorList>
    </citation>
    <scope>NUCLEOTIDE SEQUENCE [LARGE SCALE GENOMIC DNA]</scope>
    <source>
        <strain evidence="8 9">LSS64</strain>
    </source>
</reference>
<evidence type="ECO:0000313" key="9">
    <source>
        <dbReference type="Proteomes" id="UP000074850"/>
    </source>
</evidence>
<dbReference type="GO" id="GO:0006053">
    <property type="term" value="P:N-acetylmannosamine catabolic process"/>
    <property type="evidence" value="ECO:0007669"/>
    <property type="project" value="TreeGrafter"/>
</dbReference>
<comment type="pathway">
    <text evidence="3 7">Amino-sugar metabolism; N-acetylneuraminate degradation; D-fructose 6-phosphate from N-acetylneuraminate: step 3/5.</text>
</comment>
<dbReference type="InterPro" id="IPR011060">
    <property type="entry name" value="RibuloseP-bd_barrel"/>
</dbReference>
<evidence type="ECO:0000256" key="5">
    <source>
        <dbReference type="ARBA" id="ARBA00023235"/>
    </source>
</evidence>